<feature type="coiled-coil region" evidence="1">
    <location>
        <begin position="185"/>
        <end position="212"/>
    </location>
</feature>
<accession>A0ABD6EQI3</accession>
<dbReference type="PANTHER" id="PTHR23254:SF16">
    <property type="entry name" value="CBP80_20-DEPENDENT TRANSLATION INITIATION FACTOR"/>
    <property type="match status" value="1"/>
</dbReference>
<evidence type="ECO:0000313" key="3">
    <source>
        <dbReference type="Proteomes" id="UP001608902"/>
    </source>
</evidence>
<dbReference type="SUPFAM" id="SSF48371">
    <property type="entry name" value="ARM repeat"/>
    <property type="match status" value="1"/>
</dbReference>
<evidence type="ECO:0000256" key="1">
    <source>
        <dbReference type="SAM" id="Coils"/>
    </source>
</evidence>
<dbReference type="InterPro" id="IPR016024">
    <property type="entry name" value="ARM-type_fold"/>
</dbReference>
<dbReference type="Proteomes" id="UP001608902">
    <property type="component" value="Unassembled WGS sequence"/>
</dbReference>
<comment type="caution">
    <text evidence="2">The sequence shown here is derived from an EMBL/GenBank/DDBJ whole genome shotgun (WGS) entry which is preliminary data.</text>
</comment>
<feature type="non-terminal residue" evidence="2">
    <location>
        <position position="1"/>
    </location>
</feature>
<sequence>VLASVAPSDKLADLLHQRWLIDSSFAPLAASILRHLYRIDESNLKLSSFCLTHLLSDYRARIAIRSEDSNMFRNNVRALLEMFPVYREIDALISQSLVRPMFTSLDQLMDQQSDEKDISTVAELLVRHGAVLWKLSKADCDSIIMRIRHALCNMDLSASTRRLILQANDLWMNGWNLENIPECILNFYANNNDELQQTGENYERAVTEKSDNGHRNKLSVNQTEAETVI</sequence>
<dbReference type="EMBL" id="JBGFUD010008818">
    <property type="protein sequence ID" value="MFH4982235.1"/>
    <property type="molecule type" value="Genomic_DNA"/>
</dbReference>
<gene>
    <name evidence="2" type="ORF">AB6A40_008944</name>
</gene>
<evidence type="ECO:0000313" key="2">
    <source>
        <dbReference type="EMBL" id="MFH4982235.1"/>
    </source>
</evidence>
<organism evidence="2 3">
    <name type="scientific">Gnathostoma spinigerum</name>
    <dbReference type="NCBI Taxonomy" id="75299"/>
    <lineage>
        <taxon>Eukaryota</taxon>
        <taxon>Metazoa</taxon>
        <taxon>Ecdysozoa</taxon>
        <taxon>Nematoda</taxon>
        <taxon>Chromadorea</taxon>
        <taxon>Rhabditida</taxon>
        <taxon>Spirurina</taxon>
        <taxon>Gnathostomatomorpha</taxon>
        <taxon>Gnathostomatoidea</taxon>
        <taxon>Gnathostomatidae</taxon>
        <taxon>Gnathostoma</taxon>
    </lineage>
</organism>
<dbReference type="PANTHER" id="PTHR23254">
    <property type="entry name" value="EIF4G DOMAIN PROTEIN"/>
    <property type="match status" value="1"/>
</dbReference>
<name>A0ABD6EQI3_9BILA</name>
<keyword evidence="1" id="KW-0175">Coiled coil</keyword>
<keyword evidence="3" id="KW-1185">Reference proteome</keyword>
<reference evidence="2 3" key="1">
    <citation type="submission" date="2024-08" db="EMBL/GenBank/DDBJ databases">
        <title>Gnathostoma spinigerum genome.</title>
        <authorList>
            <person name="Gonzalez-Bertolin B."/>
            <person name="Monzon S."/>
            <person name="Zaballos A."/>
            <person name="Jimenez P."/>
            <person name="Dekumyoy P."/>
            <person name="Varona S."/>
            <person name="Cuesta I."/>
            <person name="Sumanam S."/>
            <person name="Adisakwattana P."/>
            <person name="Gasser R.B."/>
            <person name="Hernandez-Gonzalez A."/>
            <person name="Young N.D."/>
            <person name="Perteguer M.J."/>
        </authorList>
    </citation>
    <scope>NUCLEOTIDE SEQUENCE [LARGE SCALE GENOMIC DNA]</scope>
    <source>
        <strain evidence="2">AL3</strain>
        <tissue evidence="2">Liver</tissue>
    </source>
</reference>
<protein>
    <submittedName>
        <fullName evidence="2">Uncharacterized protein</fullName>
    </submittedName>
</protein>
<dbReference type="Gene3D" id="1.25.40.180">
    <property type="match status" value="1"/>
</dbReference>
<dbReference type="InterPro" id="IPR051367">
    <property type="entry name" value="mRNA_TranslReg/HistoneTransl"/>
</dbReference>
<proteinExistence type="predicted"/>
<dbReference type="AlphaFoldDB" id="A0ABD6EQI3"/>